<keyword evidence="1" id="KW-1133">Transmembrane helix</keyword>
<dbReference type="AlphaFoldDB" id="A0A1M5U1F0"/>
<sequence length="123" mass="14347">MFISCILSLCYITNIINNIDNITEIIMSLFLIFAILFGSVINYIYINIYWALSNFKKISLFSDKFFECGLTKEVKINKINGYLISEDGLYYLIKVDDDNICKHIKKDMVKGKNTHFLESTINY</sequence>
<gene>
    <name evidence="2" type="ORF">SAMN02745941_00380</name>
</gene>
<evidence type="ECO:0000313" key="2">
    <source>
        <dbReference type="EMBL" id="SHH56852.1"/>
    </source>
</evidence>
<reference evidence="2 3" key="1">
    <citation type="submission" date="2016-11" db="EMBL/GenBank/DDBJ databases">
        <authorList>
            <person name="Jaros S."/>
            <person name="Januszkiewicz K."/>
            <person name="Wedrychowicz H."/>
        </authorList>
    </citation>
    <scope>NUCLEOTIDE SEQUENCE [LARGE SCALE GENOMIC DNA]</scope>
    <source>
        <strain evidence="2 3">DSM 6191</strain>
    </source>
</reference>
<dbReference type="RefSeq" id="WP_073016166.1">
    <property type="nucleotide sequence ID" value="NZ_FQXU01000003.1"/>
</dbReference>
<accession>A0A1M5U1F0</accession>
<name>A0A1M5U1F0_9CLOT</name>
<evidence type="ECO:0000313" key="3">
    <source>
        <dbReference type="Proteomes" id="UP000184241"/>
    </source>
</evidence>
<evidence type="ECO:0000256" key="1">
    <source>
        <dbReference type="SAM" id="Phobius"/>
    </source>
</evidence>
<protein>
    <submittedName>
        <fullName evidence="2">Uncharacterized protein</fullName>
    </submittedName>
</protein>
<organism evidence="2 3">
    <name type="scientific">Clostridium intestinale DSM 6191</name>
    <dbReference type="NCBI Taxonomy" id="1121320"/>
    <lineage>
        <taxon>Bacteria</taxon>
        <taxon>Bacillati</taxon>
        <taxon>Bacillota</taxon>
        <taxon>Clostridia</taxon>
        <taxon>Eubacteriales</taxon>
        <taxon>Clostridiaceae</taxon>
        <taxon>Clostridium</taxon>
    </lineage>
</organism>
<feature type="transmembrane region" description="Helical" evidence="1">
    <location>
        <begin position="25"/>
        <end position="52"/>
    </location>
</feature>
<dbReference type="Proteomes" id="UP000184241">
    <property type="component" value="Unassembled WGS sequence"/>
</dbReference>
<keyword evidence="1" id="KW-0812">Transmembrane</keyword>
<keyword evidence="1" id="KW-0472">Membrane</keyword>
<proteinExistence type="predicted"/>
<dbReference type="EMBL" id="FQXU01000003">
    <property type="protein sequence ID" value="SHH56852.1"/>
    <property type="molecule type" value="Genomic_DNA"/>
</dbReference>